<comment type="function">
    <text evidence="1 6">Mannosylates Man(2)GlcNAc(2)-dolichol diphosphate and Man(1)GlcNAc(2)-dolichol diphosphate to form Man(3)GlcNAc(2)-dolichol diphosphate.</text>
</comment>
<dbReference type="PROSITE" id="PS50005">
    <property type="entry name" value="TPR"/>
    <property type="match status" value="2"/>
</dbReference>
<dbReference type="Gene3D" id="2.60.40.790">
    <property type="match status" value="1"/>
</dbReference>
<evidence type="ECO:0000256" key="6">
    <source>
        <dbReference type="RuleBase" id="RU367136"/>
    </source>
</evidence>
<dbReference type="Gene3D" id="1.25.40.10">
    <property type="entry name" value="Tetratricopeptide repeat domain"/>
    <property type="match status" value="1"/>
</dbReference>
<evidence type="ECO:0000313" key="9">
    <source>
        <dbReference type="EMBL" id="CAG8654163.1"/>
    </source>
</evidence>
<comment type="similarity">
    <text evidence="6">Belongs to the glycosyltransferase group 1 family.</text>
</comment>
<dbReference type="PANTHER" id="PTHR45918">
    <property type="entry name" value="ALPHA-1,3/1,6-MANNOSYLTRANSFERASE ALG2"/>
    <property type="match status" value="1"/>
</dbReference>
<dbReference type="Gene3D" id="3.40.50.2000">
    <property type="entry name" value="Glycogen Phosphorylase B"/>
    <property type="match status" value="1"/>
</dbReference>
<dbReference type="InterPro" id="IPR011990">
    <property type="entry name" value="TPR-like_helical_dom_sf"/>
</dbReference>
<sequence>DHYDVIFVDQLSANIPLLRLTGAKVLFYCHFPDKLLTQRETTLKNIYRVPIDFIEEVTTGLANCVVVNSEFTANVFCKSFTTIRNPPQVLYPGIHLEAYDKDVDHKDESVKILETSKKVILSINRFEKKKNIVLAIRAFTWLRDDKLVDPTEFENMRLIIAVHSELNRVAMRAGLKTHTILPDSTKAPSESAQVIFVCSFNEAQRTYLLSKAFCLLYTPENEHFGITPIEAMYSKLPVIACNSGGPRETIRNGVTGILCEPKPMAFAEAISSLVNGHHDRYDMGENGRFHVLKTFSSDIFIDSLENLLIKLVAEPSKAIHNPLIWLSTMELYKQANDAFFEDDYDEALELYNKAISLDATNVEYLLKRSATFQKIKKNMDSLADAEKALSLVEGKEGQEAIAAKALLRKGIAQFELKEYQAAKTSFDQSKELNPNEKSLATWLKKTEVQLEKMAPKPTSASGTMSNNTSGSAFLSQSRVRHEWFQNESFIIISIFIKNVKKETVDVYMADRSVSVTIKLPTGSDYSLELDPLAHEIDPKESKYEVLSTKVEIKLKKANVGIRWGVLEGEDSLVGSIGSTNDSSVLSYPSSAKHAKNWDKLEKEISGEQEKPEGDAALNSLFQQLYRDADDDTKKAMMKSYTESNGTCLSTNWGEVSKGKVETKPPEVELKNGLSDLISMSFYVLKFPWDF</sequence>
<dbReference type="SMART" id="SM00028">
    <property type="entry name" value="TPR"/>
    <property type="match status" value="3"/>
</dbReference>
<comment type="catalytic activity">
    <reaction evidence="6">
        <text>an alpha-D-Man-(1-&gt;3)-beta-D-Man-(1-&gt;4)-beta-D-GlcNAc-(1-&gt;4)-alpha-D-GlcNAc-diphospho-di-trans,poly-cis-dolichol + GDP-alpha-D-mannose = an alpha-D-Man-(1-&gt;3)-[alpha-D-Man-(1-&gt;6)]-beta-D-Man-(1-&gt;4)-beta-D-GlcNAc-(1-&gt;4)-alpha-D-GlcNAc-diphospho-di-trans,poly-cis-dolichol + GDP + H(+)</text>
        <dbReference type="Rhea" id="RHEA:29519"/>
        <dbReference type="Rhea" id="RHEA-COMP:19513"/>
        <dbReference type="Rhea" id="RHEA-COMP:19515"/>
        <dbReference type="ChEBI" id="CHEBI:15378"/>
        <dbReference type="ChEBI" id="CHEBI:57527"/>
        <dbReference type="ChEBI" id="CHEBI:58189"/>
        <dbReference type="ChEBI" id="CHEBI:132510"/>
        <dbReference type="ChEBI" id="CHEBI:132511"/>
        <dbReference type="EC" id="2.4.1.257"/>
    </reaction>
    <physiologicalReaction direction="left-to-right" evidence="6">
        <dbReference type="Rhea" id="RHEA:29520"/>
    </physiologicalReaction>
</comment>
<comment type="pathway">
    <text evidence="6">Protein modification; protein glycosylation.</text>
</comment>
<name>A0A9N9DVF8_9GLOM</name>
<proteinExistence type="inferred from homology"/>
<comment type="catalytic activity">
    <reaction evidence="6">
        <text>a beta-D-Man-(1-&gt;4)-beta-D-GlcNAc-(1-&gt;4)-alpha-D-GlcNAc-diphospho-di-trans,poly-cis-dolichol + GDP-alpha-D-mannose = an alpha-D-Man-(1-&gt;3)-beta-D-Man-(1-&gt;4)-beta-D-GlcNAc-(1-&gt;4)-alpha-D-GlcNAc-diphospho-di-trans,poly-cis-dolichol + GDP + H(+)</text>
        <dbReference type="Rhea" id="RHEA:29515"/>
        <dbReference type="Rhea" id="RHEA-COMP:19511"/>
        <dbReference type="Rhea" id="RHEA-COMP:19513"/>
        <dbReference type="ChEBI" id="CHEBI:15378"/>
        <dbReference type="ChEBI" id="CHEBI:57527"/>
        <dbReference type="ChEBI" id="CHEBI:58189"/>
        <dbReference type="ChEBI" id="CHEBI:58472"/>
        <dbReference type="ChEBI" id="CHEBI:132510"/>
        <dbReference type="EC" id="2.4.1.132"/>
    </reaction>
    <physiologicalReaction direction="left-to-right" evidence="6">
        <dbReference type="Rhea" id="RHEA:29516"/>
    </physiologicalReaction>
</comment>
<protein>
    <recommendedName>
        <fullName evidence="6">Alpha-1,3/1,6-mannosyltransferase ALG2</fullName>
        <ecNumber evidence="6">2.4.1.132</ecNumber>
        <ecNumber evidence="6">2.4.1.257</ecNumber>
    </recommendedName>
    <alternativeName>
        <fullName evidence="6">GDP-Man:Man(1)GlcNAc(2)-PP-Dol alpha-1,3-mannosyltransferase</fullName>
    </alternativeName>
</protein>
<dbReference type="OrthoDB" id="1898560at2759"/>
<evidence type="ECO:0000259" key="8">
    <source>
        <dbReference type="PROSITE" id="PS51203"/>
    </source>
</evidence>
<dbReference type="GO" id="GO:0004378">
    <property type="term" value="F:GDP-Man:Man(1)GlcNAc(2)-PP-Dol alpha-1,3-mannosyltransferase activity"/>
    <property type="evidence" value="ECO:0007669"/>
    <property type="project" value="UniProtKB-UniRule"/>
</dbReference>
<evidence type="ECO:0000313" key="10">
    <source>
        <dbReference type="Proteomes" id="UP000789342"/>
    </source>
</evidence>
<dbReference type="InterPro" id="IPR019734">
    <property type="entry name" value="TPR_rpt"/>
</dbReference>
<dbReference type="SUPFAM" id="SSF53756">
    <property type="entry name" value="UDP-Glycosyltransferase/glycogen phosphorylase"/>
    <property type="match status" value="1"/>
</dbReference>
<feature type="repeat" description="TPR" evidence="5">
    <location>
        <begin position="403"/>
        <end position="436"/>
    </location>
</feature>
<accession>A0A9N9DVF8</accession>
<organism evidence="9 10">
    <name type="scientific">Acaulospora morrowiae</name>
    <dbReference type="NCBI Taxonomy" id="94023"/>
    <lineage>
        <taxon>Eukaryota</taxon>
        <taxon>Fungi</taxon>
        <taxon>Fungi incertae sedis</taxon>
        <taxon>Mucoromycota</taxon>
        <taxon>Glomeromycotina</taxon>
        <taxon>Glomeromycetes</taxon>
        <taxon>Diversisporales</taxon>
        <taxon>Acaulosporaceae</taxon>
        <taxon>Acaulospora</taxon>
    </lineage>
</organism>
<dbReference type="InterPro" id="IPR007052">
    <property type="entry name" value="CS_dom"/>
</dbReference>
<dbReference type="InterPro" id="IPR007699">
    <property type="entry name" value="SGS_dom"/>
</dbReference>
<dbReference type="InterPro" id="IPR027054">
    <property type="entry name" value="ALG2"/>
</dbReference>
<dbReference type="InterPro" id="IPR008978">
    <property type="entry name" value="HSP20-like_chaperone"/>
</dbReference>
<dbReference type="Pfam" id="PF00534">
    <property type="entry name" value="Glycos_transf_1"/>
    <property type="match status" value="1"/>
</dbReference>
<dbReference type="GO" id="GO:0102704">
    <property type="term" value="F:GDP-Man:Man(2)GlcNAc(2)-PP-Dol alpha-1,6-mannosyltransferase activity"/>
    <property type="evidence" value="ECO:0007669"/>
    <property type="project" value="UniProtKB-UniRule"/>
</dbReference>
<dbReference type="InterPro" id="IPR001296">
    <property type="entry name" value="Glyco_trans_1"/>
</dbReference>
<keyword evidence="3 6" id="KW-0328">Glycosyltransferase</keyword>
<dbReference type="FunFam" id="2.60.40.790:FF:000012">
    <property type="entry name" value="SGT1 homolog, MIS12 kinetochore complex assembly cochaperone"/>
    <property type="match status" value="1"/>
</dbReference>
<feature type="domain" description="CS" evidence="8">
    <location>
        <begin position="476"/>
        <end position="567"/>
    </location>
</feature>
<keyword evidence="4 6" id="KW-0808">Transferase</keyword>
<evidence type="ECO:0000259" key="7">
    <source>
        <dbReference type="PROSITE" id="PS51048"/>
    </source>
</evidence>
<dbReference type="SUPFAM" id="SSF49764">
    <property type="entry name" value="HSP20-like chaperones"/>
    <property type="match status" value="1"/>
</dbReference>
<dbReference type="PANTHER" id="PTHR45918:SF1">
    <property type="entry name" value="ALPHA-1,3_1,6-MANNOSYLTRANSFERASE ALG2"/>
    <property type="match status" value="1"/>
</dbReference>
<feature type="repeat" description="TPR" evidence="5">
    <location>
        <begin position="328"/>
        <end position="361"/>
    </location>
</feature>
<reference evidence="9" key="1">
    <citation type="submission" date="2021-06" db="EMBL/GenBank/DDBJ databases">
        <authorList>
            <person name="Kallberg Y."/>
            <person name="Tangrot J."/>
            <person name="Rosling A."/>
        </authorList>
    </citation>
    <scope>NUCLEOTIDE SEQUENCE</scope>
    <source>
        <strain evidence="9">CL551</strain>
    </source>
</reference>
<evidence type="ECO:0000256" key="3">
    <source>
        <dbReference type="ARBA" id="ARBA00022676"/>
    </source>
</evidence>
<dbReference type="GO" id="GO:0005789">
    <property type="term" value="C:endoplasmic reticulum membrane"/>
    <property type="evidence" value="ECO:0007669"/>
    <property type="project" value="UniProtKB-SubCell"/>
</dbReference>
<dbReference type="EC" id="2.4.1.132" evidence="6"/>
<dbReference type="Pfam" id="PF04969">
    <property type="entry name" value="CS"/>
    <property type="match status" value="1"/>
</dbReference>
<gene>
    <name evidence="9" type="ORF">AMORRO_LOCUS10107</name>
</gene>
<dbReference type="EC" id="2.4.1.257" evidence="6"/>
<evidence type="ECO:0000256" key="1">
    <source>
        <dbReference type="ARBA" id="ARBA00003142"/>
    </source>
</evidence>
<evidence type="ECO:0000256" key="5">
    <source>
        <dbReference type="PROSITE-ProRule" id="PRU00339"/>
    </source>
</evidence>
<dbReference type="EMBL" id="CAJVPV010010705">
    <property type="protein sequence ID" value="CAG8654163.1"/>
    <property type="molecule type" value="Genomic_DNA"/>
</dbReference>
<dbReference type="Proteomes" id="UP000789342">
    <property type="component" value="Unassembled WGS sequence"/>
</dbReference>
<dbReference type="PROSITE" id="PS51203">
    <property type="entry name" value="CS"/>
    <property type="match status" value="1"/>
</dbReference>
<feature type="non-terminal residue" evidence="9">
    <location>
        <position position="1"/>
    </location>
</feature>
<dbReference type="Pfam" id="PF05002">
    <property type="entry name" value="SGS"/>
    <property type="match status" value="1"/>
</dbReference>
<evidence type="ECO:0000256" key="4">
    <source>
        <dbReference type="ARBA" id="ARBA00022679"/>
    </source>
</evidence>
<comment type="similarity">
    <text evidence="2">Belongs to the SGT1 family.</text>
</comment>
<feature type="domain" description="SGS" evidence="7">
    <location>
        <begin position="586"/>
        <end position="675"/>
    </location>
</feature>
<dbReference type="SUPFAM" id="SSF48452">
    <property type="entry name" value="TPR-like"/>
    <property type="match status" value="1"/>
</dbReference>
<keyword evidence="6" id="KW-0256">Endoplasmic reticulum</keyword>
<keyword evidence="10" id="KW-1185">Reference proteome</keyword>
<keyword evidence="5" id="KW-0802">TPR repeat</keyword>
<evidence type="ECO:0000256" key="2">
    <source>
        <dbReference type="ARBA" id="ARBA00008509"/>
    </source>
</evidence>
<dbReference type="PROSITE" id="PS51048">
    <property type="entry name" value="SGS"/>
    <property type="match status" value="1"/>
</dbReference>
<dbReference type="Pfam" id="PF13181">
    <property type="entry name" value="TPR_8"/>
    <property type="match status" value="2"/>
</dbReference>
<comment type="caution">
    <text evidence="9">The sequence shown here is derived from an EMBL/GenBank/DDBJ whole genome shotgun (WGS) entry which is preliminary data.</text>
</comment>
<comment type="subcellular location">
    <subcellularLocation>
        <location evidence="6">Endoplasmic reticulum membrane</location>
    </subcellularLocation>
</comment>
<dbReference type="AlphaFoldDB" id="A0A9N9DVF8"/>